<dbReference type="SUPFAM" id="SSF159006">
    <property type="entry name" value="YopX-like"/>
    <property type="match status" value="1"/>
</dbReference>
<proteinExistence type="predicted"/>
<organism evidence="2 3">
    <name type="scientific">Fusobacterium periodonticum D10</name>
    <dbReference type="NCBI Taxonomy" id="620833"/>
    <lineage>
        <taxon>Bacteria</taxon>
        <taxon>Fusobacteriati</taxon>
        <taxon>Fusobacteriota</taxon>
        <taxon>Fusobacteriia</taxon>
        <taxon>Fusobacteriales</taxon>
        <taxon>Fusobacteriaceae</taxon>
        <taxon>Fusobacterium</taxon>
    </lineage>
</organism>
<protein>
    <recommendedName>
        <fullName evidence="1">YopX protein domain-containing protein</fullName>
    </recommendedName>
</protein>
<name>K1HDE6_9FUSO</name>
<comment type="caution">
    <text evidence="2">The sequence shown here is derived from an EMBL/GenBank/DDBJ whole genome shotgun (WGS) entry which is preliminary data.</text>
</comment>
<dbReference type="Pfam" id="PF09643">
    <property type="entry name" value="YopX"/>
    <property type="match status" value="1"/>
</dbReference>
<evidence type="ECO:0000259" key="1">
    <source>
        <dbReference type="Pfam" id="PF09643"/>
    </source>
</evidence>
<dbReference type="Proteomes" id="UP000005809">
    <property type="component" value="Unassembled WGS sequence"/>
</dbReference>
<feature type="domain" description="YopX protein" evidence="1">
    <location>
        <begin position="14"/>
        <end position="137"/>
    </location>
</feature>
<dbReference type="AlphaFoldDB" id="K1HDE6"/>
<evidence type="ECO:0000313" key="3">
    <source>
        <dbReference type="Proteomes" id="UP000005809"/>
    </source>
</evidence>
<dbReference type="HOGENOM" id="CLU_1728738_0_0_0"/>
<sequence length="151" mass="18197">MKEVWISENKSKIKFRIWDNKNKKFIVNSETFNKNKVLELYSGLIDFQNDAIEIKQREDYHLLQFLFCVDKNDKEVYEGDILKCQWKEWGTGELKKIEYGVAHMDEENFSPFVSVPNKGNFNLLYYLIDNTLEIEIVDNALKNEEWMEKYY</sequence>
<dbReference type="PATRIC" id="fig|620833.3.peg.1286"/>
<dbReference type="RefSeq" id="WP_005967485.1">
    <property type="nucleotide sequence ID" value="NZ_JH815384.1"/>
</dbReference>
<dbReference type="InterPro" id="IPR019096">
    <property type="entry name" value="YopX_protein"/>
</dbReference>
<evidence type="ECO:0000313" key="2">
    <source>
        <dbReference type="EMBL" id="EKA93493.1"/>
    </source>
</evidence>
<dbReference type="Gene3D" id="2.30.30.290">
    <property type="entry name" value="YopX-like domains"/>
    <property type="match status" value="1"/>
</dbReference>
<gene>
    <name evidence="2" type="ORF">FPOG_00283</name>
</gene>
<accession>K1HDE6</accession>
<dbReference type="EMBL" id="ACIF01000220">
    <property type="protein sequence ID" value="EKA93493.1"/>
    <property type="molecule type" value="Genomic_DNA"/>
</dbReference>
<dbReference type="InterPro" id="IPR023385">
    <property type="entry name" value="YopX-like_C"/>
</dbReference>
<reference evidence="2 3" key="1">
    <citation type="submission" date="2012-05" db="EMBL/GenBank/DDBJ databases">
        <title>The Genome Sequence of Fusobacterium periodontium Oral Taxon 201 Strain D10.</title>
        <authorList>
            <consortium name="The Broad Institute Genome Sequencing Platform"/>
            <consortium name="The Broad Institute Genome Sequencing Center for Infectious Disease"/>
            <person name="Earl A."/>
            <person name="Ward D."/>
            <person name="Feldgarden M."/>
            <person name="Gevers D."/>
            <person name="Strauss J."/>
            <person name="Sibley C."/>
            <person name="White A."/>
            <person name="Ambrose C.E."/>
            <person name="Allen-Vercoe E."/>
            <person name="Walker B."/>
            <person name="Young S.K."/>
            <person name="Zeng Q."/>
            <person name="Gargeya S."/>
            <person name="Fitzgerald M."/>
            <person name="Haas B."/>
            <person name="Abouelleil A."/>
            <person name="Alvarado L."/>
            <person name="Arachchi H.M."/>
            <person name="Berlin A.M."/>
            <person name="Chapman S.B."/>
            <person name="Goldberg J."/>
            <person name="Griggs A."/>
            <person name="Gujja S."/>
            <person name="Hansen M."/>
            <person name="Howarth C."/>
            <person name="Imamovic A."/>
            <person name="Larimer J."/>
            <person name="McCowan C."/>
            <person name="Montmayeur A."/>
            <person name="Murphy C."/>
            <person name="Neiman D."/>
            <person name="Pearson M."/>
            <person name="Priest M."/>
            <person name="Roberts A."/>
            <person name="Saif S."/>
            <person name="Shea T."/>
            <person name="Sisk P."/>
            <person name="Sykes S."/>
            <person name="Wortman J."/>
            <person name="Nusbaum C."/>
            <person name="Birren B."/>
        </authorList>
    </citation>
    <scope>NUCLEOTIDE SEQUENCE [LARGE SCALE GENOMIC DNA]</scope>
    <source>
        <strain evidence="2 3">D10</strain>
    </source>
</reference>